<proteinExistence type="predicted"/>
<evidence type="ECO:0000256" key="1">
    <source>
        <dbReference type="SAM" id="SignalP"/>
    </source>
</evidence>
<sequence>MRIKSILIIAVMLLCSMKCYCEHNHSHHEQNAHSTEKDKDRWLWQLPRKVMKEIGIKEGMVVADVGAGDGYFTIPLAQKVGNKGIIIASDIDQNGLDKIKVKSDKLGLKNIRIILGDENNPKLPSGQIDIVLIVNTIHYIKDLNSVLDNIKTSLKPGGKMVIIQWDAEKMNIEAEREWDAEDKRQFSMRTTLKRIYAANFEVEKILTFLPMQNIFICVPDAGS</sequence>
<keyword evidence="3" id="KW-0808">Transferase</keyword>
<dbReference type="Gene3D" id="3.40.50.150">
    <property type="entry name" value="Vaccinia Virus protein VP39"/>
    <property type="match status" value="1"/>
</dbReference>
<dbReference type="SUPFAM" id="SSF53335">
    <property type="entry name" value="S-adenosyl-L-methionine-dependent methyltransferases"/>
    <property type="match status" value="1"/>
</dbReference>
<evidence type="ECO:0000313" key="3">
    <source>
        <dbReference type="EMBL" id="MFC1853679.1"/>
    </source>
</evidence>
<feature type="chain" id="PRO_5046201666" evidence="1">
    <location>
        <begin position="22"/>
        <end position="223"/>
    </location>
</feature>
<dbReference type="Proteomes" id="UP001594351">
    <property type="component" value="Unassembled WGS sequence"/>
</dbReference>
<dbReference type="GO" id="GO:0032259">
    <property type="term" value="P:methylation"/>
    <property type="evidence" value="ECO:0007669"/>
    <property type="project" value="UniProtKB-KW"/>
</dbReference>
<evidence type="ECO:0000313" key="4">
    <source>
        <dbReference type="Proteomes" id="UP001594351"/>
    </source>
</evidence>
<feature type="signal peptide" evidence="1">
    <location>
        <begin position="1"/>
        <end position="21"/>
    </location>
</feature>
<dbReference type="PANTHER" id="PTHR43861">
    <property type="entry name" value="TRANS-ACONITATE 2-METHYLTRANSFERASE-RELATED"/>
    <property type="match status" value="1"/>
</dbReference>
<keyword evidence="1" id="KW-0732">Signal</keyword>
<feature type="domain" description="Methyltransferase" evidence="2">
    <location>
        <begin position="56"/>
        <end position="190"/>
    </location>
</feature>
<gene>
    <name evidence="3" type="ORF">ACFL27_26140</name>
</gene>
<protein>
    <submittedName>
        <fullName evidence="3">Class I SAM-dependent methyltransferase</fullName>
        <ecNumber evidence="3">2.1.1.-</ecNumber>
    </submittedName>
</protein>
<dbReference type="GO" id="GO:0008168">
    <property type="term" value="F:methyltransferase activity"/>
    <property type="evidence" value="ECO:0007669"/>
    <property type="project" value="UniProtKB-KW"/>
</dbReference>
<dbReference type="InterPro" id="IPR029063">
    <property type="entry name" value="SAM-dependent_MTases_sf"/>
</dbReference>
<organism evidence="3 4">
    <name type="scientific">candidate division CSSED10-310 bacterium</name>
    <dbReference type="NCBI Taxonomy" id="2855610"/>
    <lineage>
        <taxon>Bacteria</taxon>
        <taxon>Bacteria division CSSED10-310</taxon>
    </lineage>
</organism>
<evidence type="ECO:0000259" key="2">
    <source>
        <dbReference type="Pfam" id="PF13847"/>
    </source>
</evidence>
<name>A0ABV6Z5G9_UNCC1</name>
<dbReference type="Pfam" id="PF13847">
    <property type="entry name" value="Methyltransf_31"/>
    <property type="match status" value="1"/>
</dbReference>
<accession>A0ABV6Z5G9</accession>
<dbReference type="InterPro" id="IPR025714">
    <property type="entry name" value="Methyltranfer_dom"/>
</dbReference>
<keyword evidence="3" id="KW-0489">Methyltransferase</keyword>
<dbReference type="EC" id="2.1.1.-" evidence="3"/>
<dbReference type="EMBL" id="JBHPBY010000570">
    <property type="protein sequence ID" value="MFC1853679.1"/>
    <property type="molecule type" value="Genomic_DNA"/>
</dbReference>
<comment type="caution">
    <text evidence="3">The sequence shown here is derived from an EMBL/GenBank/DDBJ whole genome shotgun (WGS) entry which is preliminary data.</text>
</comment>
<keyword evidence="4" id="KW-1185">Reference proteome</keyword>
<dbReference type="CDD" id="cd02440">
    <property type="entry name" value="AdoMet_MTases"/>
    <property type="match status" value="1"/>
</dbReference>
<reference evidence="3 4" key="1">
    <citation type="submission" date="2024-09" db="EMBL/GenBank/DDBJ databases">
        <title>Laminarin stimulates single cell rates of sulfate reduction while oxygen inhibits transcriptomic activity in coastal marine sediment.</title>
        <authorList>
            <person name="Lindsay M."/>
            <person name="Orcutt B."/>
            <person name="Emerson D."/>
            <person name="Stepanauskas R."/>
            <person name="D'Angelo T."/>
        </authorList>
    </citation>
    <scope>NUCLEOTIDE SEQUENCE [LARGE SCALE GENOMIC DNA]</scope>
    <source>
        <strain evidence="3">SAG AM-311-K15</strain>
    </source>
</reference>